<dbReference type="SMART" id="SM00054">
    <property type="entry name" value="EFh"/>
    <property type="match status" value="3"/>
</dbReference>
<feature type="domain" description="EF-hand" evidence="3">
    <location>
        <begin position="315"/>
        <end position="350"/>
    </location>
</feature>
<name>A0A813M2A2_9BILA</name>
<dbReference type="EMBL" id="CAJNOC010000012">
    <property type="protein sequence ID" value="CAF0705613.1"/>
    <property type="molecule type" value="Genomic_DNA"/>
</dbReference>
<dbReference type="Pfam" id="PF13499">
    <property type="entry name" value="EF-hand_7"/>
    <property type="match status" value="1"/>
</dbReference>
<dbReference type="PROSITE" id="PS00018">
    <property type="entry name" value="EF_HAND_1"/>
    <property type="match status" value="2"/>
</dbReference>
<evidence type="ECO:0000313" key="5">
    <source>
        <dbReference type="Proteomes" id="UP000663879"/>
    </source>
</evidence>
<comment type="caution">
    <text evidence="4">The sequence shown here is derived from an EMBL/GenBank/DDBJ whole genome shotgun (WGS) entry which is preliminary data.</text>
</comment>
<dbReference type="InterPro" id="IPR050230">
    <property type="entry name" value="CALM/Myosin/TropC-like"/>
</dbReference>
<dbReference type="Gene3D" id="1.10.238.10">
    <property type="entry name" value="EF-hand"/>
    <property type="match status" value="2"/>
</dbReference>
<keyword evidence="2" id="KW-0106">Calcium</keyword>
<dbReference type="InterPro" id="IPR018247">
    <property type="entry name" value="EF_Hand_1_Ca_BS"/>
</dbReference>
<dbReference type="GO" id="GO:0005509">
    <property type="term" value="F:calcium ion binding"/>
    <property type="evidence" value="ECO:0007669"/>
    <property type="project" value="InterPro"/>
</dbReference>
<dbReference type="AlphaFoldDB" id="A0A813M2A2"/>
<evidence type="ECO:0000313" key="4">
    <source>
        <dbReference type="EMBL" id="CAF0705613.1"/>
    </source>
</evidence>
<evidence type="ECO:0000256" key="1">
    <source>
        <dbReference type="ARBA" id="ARBA00022737"/>
    </source>
</evidence>
<proteinExistence type="predicted"/>
<dbReference type="PANTHER" id="PTHR23048">
    <property type="entry name" value="MYOSIN LIGHT CHAIN 1, 3"/>
    <property type="match status" value="1"/>
</dbReference>
<protein>
    <recommendedName>
        <fullName evidence="3">EF-hand domain-containing protein</fullName>
    </recommendedName>
</protein>
<feature type="domain" description="EF-hand" evidence="3">
    <location>
        <begin position="279"/>
        <end position="314"/>
    </location>
</feature>
<dbReference type="OrthoDB" id="435273at2759"/>
<dbReference type="Proteomes" id="UP000663879">
    <property type="component" value="Unassembled WGS sequence"/>
</dbReference>
<dbReference type="CDD" id="cd00051">
    <property type="entry name" value="EFh"/>
    <property type="match status" value="1"/>
</dbReference>
<dbReference type="InterPro" id="IPR002048">
    <property type="entry name" value="EF_hand_dom"/>
</dbReference>
<dbReference type="GO" id="GO:0016460">
    <property type="term" value="C:myosin II complex"/>
    <property type="evidence" value="ECO:0007669"/>
    <property type="project" value="TreeGrafter"/>
</dbReference>
<accession>A0A813M2A2</accession>
<dbReference type="InterPro" id="IPR011992">
    <property type="entry name" value="EF-hand-dom_pair"/>
</dbReference>
<reference evidence="4" key="1">
    <citation type="submission" date="2021-02" db="EMBL/GenBank/DDBJ databases">
        <authorList>
            <person name="Nowell W R."/>
        </authorList>
    </citation>
    <scope>NUCLEOTIDE SEQUENCE</scope>
    <source>
        <strain evidence="4">Ploen Becks lab</strain>
    </source>
</reference>
<sequence>MTSNICKHQLSNLISISSKKYDEKYYEQKYLRDYYDIILSGKGISEYSNIYERVDEIKRCTGIKSVEMARPIVEKLSMNTKLKIRVKEFHHYKALCNNLALDSFKTGVNIFQSDPNLRVVILDVPRKFKTSKYGLNKIRRIHNHKNQPTKKLIANCIRISDFIQLLLNGIYIESKKYVVLPNIVNYKNLIKEFRLPVMAHSLKRNIDDNKLRKHFNLVSQDDQTIRKEEAITVMRAMGQNPSQRDCAKALTEAKLNSKNNLTFAEFKLFAELAWDDDESIEDMLSDAFKRFDKNRSGTIDAKEFKEIMLNYGEPLSQKECDDLMQLADMNHDGRISYSEFVRLFTQVLDD</sequence>
<dbReference type="FunFam" id="1.10.238.10:FF:000001">
    <property type="entry name" value="Calmodulin 1"/>
    <property type="match status" value="1"/>
</dbReference>
<dbReference type="PANTHER" id="PTHR23048:SF0">
    <property type="entry name" value="CALMODULIN LIKE 3"/>
    <property type="match status" value="1"/>
</dbReference>
<dbReference type="PROSITE" id="PS50222">
    <property type="entry name" value="EF_HAND_2"/>
    <property type="match status" value="2"/>
</dbReference>
<dbReference type="SUPFAM" id="SSF47473">
    <property type="entry name" value="EF-hand"/>
    <property type="match status" value="1"/>
</dbReference>
<organism evidence="4 5">
    <name type="scientific">Brachionus calyciflorus</name>
    <dbReference type="NCBI Taxonomy" id="104777"/>
    <lineage>
        <taxon>Eukaryota</taxon>
        <taxon>Metazoa</taxon>
        <taxon>Spiralia</taxon>
        <taxon>Gnathifera</taxon>
        <taxon>Rotifera</taxon>
        <taxon>Eurotatoria</taxon>
        <taxon>Monogononta</taxon>
        <taxon>Pseudotrocha</taxon>
        <taxon>Ploima</taxon>
        <taxon>Brachionidae</taxon>
        <taxon>Brachionus</taxon>
    </lineage>
</organism>
<evidence type="ECO:0000259" key="3">
    <source>
        <dbReference type="PROSITE" id="PS50222"/>
    </source>
</evidence>
<keyword evidence="1" id="KW-0677">Repeat</keyword>
<keyword evidence="5" id="KW-1185">Reference proteome</keyword>
<evidence type="ECO:0000256" key="2">
    <source>
        <dbReference type="ARBA" id="ARBA00022837"/>
    </source>
</evidence>
<gene>
    <name evidence="4" type="ORF">OXX778_LOCUS275</name>
</gene>